<keyword evidence="2" id="KW-1185">Reference proteome</keyword>
<proteinExistence type="predicted"/>
<protein>
    <submittedName>
        <fullName evidence="1">Uncharacterized protein</fullName>
    </submittedName>
</protein>
<accession>A0A6G1FBA9</accession>
<name>A0A6G1FBA9_9ORYZ</name>
<evidence type="ECO:0000313" key="1">
    <source>
        <dbReference type="EMBL" id="KAF0934062.1"/>
    </source>
</evidence>
<dbReference type="Proteomes" id="UP000479710">
    <property type="component" value="Unassembled WGS sequence"/>
</dbReference>
<dbReference type="EMBL" id="SPHZ02000001">
    <property type="protein sequence ID" value="KAF0934062.1"/>
    <property type="molecule type" value="Genomic_DNA"/>
</dbReference>
<evidence type="ECO:0000313" key="2">
    <source>
        <dbReference type="Proteomes" id="UP000479710"/>
    </source>
</evidence>
<dbReference type="AlphaFoldDB" id="A0A6G1FBA9"/>
<comment type="caution">
    <text evidence="1">The sequence shown here is derived from an EMBL/GenBank/DDBJ whole genome shotgun (WGS) entry which is preliminary data.</text>
</comment>
<reference evidence="1 2" key="1">
    <citation type="submission" date="2019-11" db="EMBL/GenBank/DDBJ databases">
        <title>Whole genome sequence of Oryza granulata.</title>
        <authorList>
            <person name="Li W."/>
        </authorList>
    </citation>
    <scope>NUCLEOTIDE SEQUENCE [LARGE SCALE GENOMIC DNA]</scope>
    <source>
        <strain evidence="2">cv. Menghai</strain>
        <tissue evidence="1">Leaf</tissue>
    </source>
</reference>
<gene>
    <name evidence="1" type="ORF">E2562_022738</name>
</gene>
<sequence length="85" mass="9404">MISRRPSPTPPLSRHLGTLRQLGMTRKLFRSQELAPQLEKKKNSGRFHGGCGVPGVGHHHHSFPLFAYVCLSLSESDGVITTELN</sequence>
<organism evidence="1 2">
    <name type="scientific">Oryza meyeriana var. granulata</name>
    <dbReference type="NCBI Taxonomy" id="110450"/>
    <lineage>
        <taxon>Eukaryota</taxon>
        <taxon>Viridiplantae</taxon>
        <taxon>Streptophyta</taxon>
        <taxon>Embryophyta</taxon>
        <taxon>Tracheophyta</taxon>
        <taxon>Spermatophyta</taxon>
        <taxon>Magnoliopsida</taxon>
        <taxon>Liliopsida</taxon>
        <taxon>Poales</taxon>
        <taxon>Poaceae</taxon>
        <taxon>BOP clade</taxon>
        <taxon>Oryzoideae</taxon>
        <taxon>Oryzeae</taxon>
        <taxon>Oryzinae</taxon>
        <taxon>Oryza</taxon>
        <taxon>Oryza meyeriana</taxon>
    </lineage>
</organism>